<dbReference type="InterPro" id="IPR025836">
    <property type="entry name" value="Zn_knuckle_CX2CX4HX4C"/>
</dbReference>
<feature type="region of interest" description="Disordered" evidence="2">
    <location>
        <begin position="251"/>
        <end position="397"/>
    </location>
</feature>
<organism evidence="4 5">
    <name type="scientific">Dioscorea cayennensis subsp. rotundata</name>
    <name type="common">White Guinea yam</name>
    <name type="synonym">Dioscorea rotundata</name>
    <dbReference type="NCBI Taxonomy" id="55577"/>
    <lineage>
        <taxon>Eukaryota</taxon>
        <taxon>Viridiplantae</taxon>
        <taxon>Streptophyta</taxon>
        <taxon>Embryophyta</taxon>
        <taxon>Tracheophyta</taxon>
        <taxon>Spermatophyta</taxon>
        <taxon>Magnoliopsida</taxon>
        <taxon>Liliopsida</taxon>
        <taxon>Dioscoreales</taxon>
        <taxon>Dioscoreaceae</taxon>
        <taxon>Dioscorea</taxon>
    </lineage>
</organism>
<sequence>MASGGSTPTTVPIHPSPPSWAQIASKHTTTQESSPLHNPAVLQKLKESTSDFIKLDNDTLSRARLRFQHSLFGKFFGKPPLFEQVKNILLKKWEHIGEIHISDLPNGFILIRCSNQSELQRLLSEGPWTINGIILQLSPWHPFFEPTFTKLTTAAIWIQLHNLPIEFWSGDTLETISSHLGRLLKIDDLTLSLTRTKYARICIELDLSKPLCKGFWLGDDLHRVFIVVLYERLPTFCYSCGVIGHGSSSCSRAPATGNAPAGQPPRSQRGKEVRQEPSRCSWSGATDYGPWLLVSRRRGPSRPRGGSVRTPNAAEGPAAVLRSDERPPRGASGHSTRGGLRGGASGRRLSPLSTLHDNPGLAVSVPSDHPDISDPPVALPKVPGNSNSLLSKAPRDSSLVSVAPHPVASHIPMENSLPHTQPLRLLPKTIDPLEYRHRSPPPVLLSSIAEDSSPPANPNPEHSNLVDRLTAALDDGSMEEDSDQDDDESENSDDQMSEEGEPEDLMTLNQFQEEARRVALIRKSPLLDVESQKKGRLEMGKLFYPFLGLSSRETLTRILRLLRLKDLSILCLVETRANSSRVGKFCSKLPRSWAWASILAEGFSGGIFVCWKKSLGLVTPIALSRRILHLVISSNLYSSIIISVVYNSSRIYSQCEVWNELSKISSFRLPWLIIGDFNSILYPNEHKGGRFSYYSRKASFFRGFLDANNLFDLNFSGSPFTWCNNQSGLARRWARLDRCIVNLDWVSCFKKYSLSHLSRSFSDHSPLVLSVSLLDTANRYLFRFENYWLDYIGCHDVVRQALRSPAHGNPLHIFSHLLSYVRFKLNIWKRKGANSLEIAIQQTETEIANLEGLDGSVASQSNLSAQYARLAALQRQISIKWAQRARLLWVCDGDKNTSFFHNSARIHAHHNFISCITDPSGNILSDHSSIEHAFMDFYSNLWTDPSLNNHDIYTEILNALPDDLPSIPPDMGHLLVREVTKEEVFLALLDLPTGKSPGPDGFNVEFYRFFWDDFGDHLLEAIRYFLHTSHLPSSWGRETARFHFERGAFDNVLASSRVVHSADFDRLNPPRMLIKLDIAKAYDTINWSAILATLTKMKFPEIWISWIRATFLSSSFSILVNGTPTPWFSSSRDDIILITKASRLVARNINLCLSIYSRLTGQCPNHAKSQIYLPSWFNKRVAHSICSITGFSQAQFPLSYLGILISPKKLSVLSFKPMLDKIKFMCSRWKSYKLSSAAKSILINSSILSIPTYYLSAYPVPDSILQEITRLVKDFFWFKGGNGKGIHAVNWRCITDNKSEGGLGHRNLHFAKTSLMAKNVFKYLNSDNIFWVDIARLKYGCLNFWIDPIPANCSWVFRGICRTASLLKHNLWIKPFNPAQTSFFFDPWLFDIPLAFKPTYLNVHADLHSISFSGFFLNDQWNHDMLIFTFGDFLGSLVPNLCNYEHGSTNSWVWQPHSSNLKLSSAIYHHLNSNTDLVLEWPGWHKLWRLHVAPRVKHFIWLMFHGRLSTTDFLNSINIGPNTLCIFCNLENESMEHLFLDCRYAQLVWNLINHKLNTTISFPDNISAGFWLTDYNLSFHHCLVILSLAYGCCTIYADSIIEAGLQALCIAIRSSLDRHMDFRCILHCNRDLSQLLKADRNPVVWRSSHSIADCIHLLHLASNPSLIDISPKWNAPAFALSNAGNNNHSLCLFLSGRDLPRWIMKIISDFGFHF</sequence>
<gene>
    <name evidence="5" type="primary">LOC120260209</name>
</gene>
<evidence type="ECO:0000256" key="2">
    <source>
        <dbReference type="SAM" id="MobiDB-lite"/>
    </source>
</evidence>
<dbReference type="Pfam" id="PF14392">
    <property type="entry name" value="zf-CCHC_4"/>
    <property type="match status" value="1"/>
</dbReference>
<evidence type="ECO:0000313" key="4">
    <source>
        <dbReference type="Proteomes" id="UP001515500"/>
    </source>
</evidence>
<dbReference type="Gene3D" id="3.60.10.10">
    <property type="entry name" value="Endonuclease/exonuclease/phosphatase"/>
    <property type="match status" value="1"/>
</dbReference>
<reference evidence="5" key="1">
    <citation type="submission" date="2025-08" db="UniProtKB">
        <authorList>
            <consortium name="RefSeq"/>
        </authorList>
    </citation>
    <scope>IDENTIFICATION</scope>
</reference>
<dbReference type="InterPro" id="IPR040256">
    <property type="entry name" value="At4g02000-like"/>
</dbReference>
<dbReference type="GO" id="GO:0008270">
    <property type="term" value="F:zinc ion binding"/>
    <property type="evidence" value="ECO:0007669"/>
    <property type="project" value="UniProtKB-KW"/>
</dbReference>
<dbReference type="InterPro" id="IPR026960">
    <property type="entry name" value="RVT-Znf"/>
</dbReference>
<dbReference type="GeneID" id="120260209"/>
<name>A0AB40B9C5_DIOCR</name>
<dbReference type="PROSITE" id="PS50158">
    <property type="entry name" value="ZF_CCHC"/>
    <property type="match status" value="1"/>
</dbReference>
<dbReference type="PANTHER" id="PTHR31286:SF180">
    <property type="entry name" value="OS10G0362600 PROTEIN"/>
    <property type="match status" value="1"/>
</dbReference>
<dbReference type="Pfam" id="PF14111">
    <property type="entry name" value="DUF4283"/>
    <property type="match status" value="1"/>
</dbReference>
<dbReference type="GO" id="GO:0003676">
    <property type="term" value="F:nucleic acid binding"/>
    <property type="evidence" value="ECO:0007669"/>
    <property type="project" value="InterPro"/>
</dbReference>
<dbReference type="InterPro" id="IPR001878">
    <property type="entry name" value="Znf_CCHC"/>
</dbReference>
<evidence type="ECO:0000259" key="3">
    <source>
        <dbReference type="PROSITE" id="PS50158"/>
    </source>
</evidence>
<proteinExistence type="predicted"/>
<dbReference type="InterPro" id="IPR025558">
    <property type="entry name" value="DUF4283"/>
</dbReference>
<feature type="domain" description="CCHC-type" evidence="3">
    <location>
        <begin position="237"/>
        <end position="250"/>
    </location>
</feature>
<dbReference type="InterPro" id="IPR036691">
    <property type="entry name" value="Endo/exonu/phosph_ase_sf"/>
</dbReference>
<feature type="compositionally biased region" description="Polar residues" evidence="2">
    <location>
        <begin position="25"/>
        <end position="36"/>
    </location>
</feature>
<keyword evidence="1" id="KW-0479">Metal-binding</keyword>
<keyword evidence="1" id="KW-0862">Zinc</keyword>
<feature type="region of interest" description="Disordered" evidence="2">
    <location>
        <begin position="1"/>
        <end position="37"/>
    </location>
</feature>
<evidence type="ECO:0000313" key="5">
    <source>
        <dbReference type="RefSeq" id="XP_039123583.1"/>
    </source>
</evidence>
<dbReference type="Pfam" id="PF13966">
    <property type="entry name" value="zf-RVT"/>
    <property type="match status" value="1"/>
</dbReference>
<feature type="compositionally biased region" description="Acidic residues" evidence="2">
    <location>
        <begin position="476"/>
        <end position="504"/>
    </location>
</feature>
<dbReference type="PANTHER" id="PTHR31286">
    <property type="entry name" value="GLYCINE-RICH CELL WALL STRUCTURAL PROTEIN 1.8-LIKE"/>
    <property type="match status" value="1"/>
</dbReference>
<evidence type="ECO:0000256" key="1">
    <source>
        <dbReference type="PROSITE-ProRule" id="PRU00047"/>
    </source>
</evidence>
<accession>A0AB40B9C5</accession>
<dbReference type="RefSeq" id="XP_039123583.1">
    <property type="nucleotide sequence ID" value="XM_039267649.1"/>
</dbReference>
<keyword evidence="1" id="KW-0863">Zinc-finger</keyword>
<protein>
    <submittedName>
        <fullName evidence="5">Uncharacterized protein LOC120260209</fullName>
    </submittedName>
</protein>
<dbReference type="Proteomes" id="UP001515500">
    <property type="component" value="Chromosome 5"/>
</dbReference>
<feature type="region of interest" description="Disordered" evidence="2">
    <location>
        <begin position="437"/>
        <end position="504"/>
    </location>
</feature>
<feature type="compositionally biased region" description="Polar residues" evidence="2">
    <location>
        <begin position="1"/>
        <end position="10"/>
    </location>
</feature>
<dbReference type="SUPFAM" id="SSF56219">
    <property type="entry name" value="DNase I-like"/>
    <property type="match status" value="1"/>
</dbReference>
<keyword evidence="4" id="KW-1185">Reference proteome</keyword>